<organism evidence="5 6">
    <name type="scientific">Companilactobacillus versmoldensis DSM 14857 = KCTC 3814</name>
    <dbReference type="NCBI Taxonomy" id="1423815"/>
    <lineage>
        <taxon>Bacteria</taxon>
        <taxon>Bacillati</taxon>
        <taxon>Bacillota</taxon>
        <taxon>Bacilli</taxon>
        <taxon>Lactobacillales</taxon>
        <taxon>Lactobacillaceae</taxon>
        <taxon>Companilactobacillus</taxon>
    </lineage>
</organism>
<reference evidence="5 6" key="1">
    <citation type="journal article" date="2015" name="Genome Announc.">
        <title>Expanding the biotechnology potential of lactobacilli through comparative genomics of 213 strains and associated genera.</title>
        <authorList>
            <person name="Sun Z."/>
            <person name="Harris H.M."/>
            <person name="McCann A."/>
            <person name="Guo C."/>
            <person name="Argimon S."/>
            <person name="Zhang W."/>
            <person name="Yang X."/>
            <person name="Jeffery I.B."/>
            <person name="Cooney J.C."/>
            <person name="Kagawa T.F."/>
            <person name="Liu W."/>
            <person name="Song Y."/>
            <person name="Salvetti E."/>
            <person name="Wrobel A."/>
            <person name="Rasinkangas P."/>
            <person name="Parkhill J."/>
            <person name="Rea M.C."/>
            <person name="O'Sullivan O."/>
            <person name="Ritari J."/>
            <person name="Douillard F.P."/>
            <person name="Paul Ross R."/>
            <person name="Yang R."/>
            <person name="Briner A.E."/>
            <person name="Felis G.E."/>
            <person name="de Vos W.M."/>
            <person name="Barrangou R."/>
            <person name="Klaenhammer T.R."/>
            <person name="Caufield P.W."/>
            <person name="Cui Y."/>
            <person name="Zhang H."/>
            <person name="O'Toole P.W."/>
        </authorList>
    </citation>
    <scope>NUCLEOTIDE SEQUENCE [LARGE SCALE GENOMIC DNA]</scope>
    <source>
        <strain evidence="5 6">DSM 14857</strain>
    </source>
</reference>
<dbReference type="SMART" id="SM00418">
    <property type="entry name" value="HTH_ARSR"/>
    <property type="match status" value="1"/>
</dbReference>
<dbReference type="PRINTS" id="PR00778">
    <property type="entry name" value="HTHARSR"/>
</dbReference>
<evidence type="ECO:0000256" key="2">
    <source>
        <dbReference type="ARBA" id="ARBA00023125"/>
    </source>
</evidence>
<dbReference type="CDD" id="cd00090">
    <property type="entry name" value="HTH_ARSR"/>
    <property type="match status" value="1"/>
</dbReference>
<keyword evidence="2" id="KW-0238">DNA-binding</keyword>
<dbReference type="Proteomes" id="UP000051647">
    <property type="component" value="Unassembled WGS sequence"/>
</dbReference>
<dbReference type="STRING" id="1423815.FC27_GL001573"/>
<evidence type="ECO:0000259" key="4">
    <source>
        <dbReference type="PROSITE" id="PS50987"/>
    </source>
</evidence>
<feature type="domain" description="HTH arsR-type" evidence="4">
    <location>
        <begin position="1"/>
        <end position="94"/>
    </location>
</feature>
<keyword evidence="6" id="KW-1185">Reference proteome</keyword>
<dbReference type="InterPro" id="IPR051081">
    <property type="entry name" value="HTH_MetalResp_TranReg"/>
</dbReference>
<dbReference type="Gene3D" id="1.10.10.10">
    <property type="entry name" value="Winged helix-like DNA-binding domain superfamily/Winged helix DNA-binding domain"/>
    <property type="match status" value="1"/>
</dbReference>
<proteinExistence type="predicted"/>
<evidence type="ECO:0000313" key="5">
    <source>
        <dbReference type="EMBL" id="KRL65484.1"/>
    </source>
</evidence>
<dbReference type="Pfam" id="PF01022">
    <property type="entry name" value="HTH_5"/>
    <property type="match status" value="1"/>
</dbReference>
<dbReference type="AlphaFoldDB" id="A0A0R1S9D6"/>
<dbReference type="EMBL" id="AZFA01000035">
    <property type="protein sequence ID" value="KRL65484.1"/>
    <property type="molecule type" value="Genomic_DNA"/>
</dbReference>
<accession>A0A0R1S9D6</accession>
<dbReference type="GO" id="GO:0003677">
    <property type="term" value="F:DNA binding"/>
    <property type="evidence" value="ECO:0007669"/>
    <property type="project" value="UniProtKB-KW"/>
</dbReference>
<evidence type="ECO:0000256" key="3">
    <source>
        <dbReference type="ARBA" id="ARBA00023163"/>
    </source>
</evidence>
<sequence>MTMDYQRYATTLKAMSDPSRLQIIDMLSCGSLCACDILPHFKFSQPTLSHRMKILQEAGIISTTKKGKWHYYALNDEFISNFNQSAQTLFDDGPNCACHQGCVS</sequence>
<dbReference type="PROSITE" id="PS50987">
    <property type="entry name" value="HTH_ARSR_2"/>
    <property type="match status" value="1"/>
</dbReference>
<dbReference type="InterPro" id="IPR001845">
    <property type="entry name" value="HTH_ArsR_DNA-bd_dom"/>
</dbReference>
<protein>
    <submittedName>
        <fullName evidence="5">Regulator of arsenical resistance</fullName>
    </submittedName>
</protein>
<dbReference type="PANTHER" id="PTHR33154">
    <property type="entry name" value="TRANSCRIPTIONAL REGULATOR, ARSR FAMILY"/>
    <property type="match status" value="1"/>
</dbReference>
<comment type="caution">
    <text evidence="5">The sequence shown here is derived from an EMBL/GenBank/DDBJ whole genome shotgun (WGS) entry which is preliminary data.</text>
</comment>
<name>A0A0R1S9D6_9LACO</name>
<keyword evidence="3" id="KW-0804">Transcription</keyword>
<evidence type="ECO:0000313" key="6">
    <source>
        <dbReference type="Proteomes" id="UP000051647"/>
    </source>
</evidence>
<dbReference type="InterPro" id="IPR036388">
    <property type="entry name" value="WH-like_DNA-bd_sf"/>
</dbReference>
<dbReference type="InterPro" id="IPR036390">
    <property type="entry name" value="WH_DNA-bd_sf"/>
</dbReference>
<dbReference type="eggNOG" id="COG0640">
    <property type="taxonomic scope" value="Bacteria"/>
</dbReference>
<gene>
    <name evidence="5" type="ORF">FC27_GL001573</name>
</gene>
<keyword evidence="1" id="KW-0805">Transcription regulation</keyword>
<dbReference type="PATRIC" id="fig|1423815.3.peg.1609"/>
<evidence type="ECO:0000256" key="1">
    <source>
        <dbReference type="ARBA" id="ARBA00023015"/>
    </source>
</evidence>
<dbReference type="NCBIfam" id="NF033788">
    <property type="entry name" value="HTH_metalloreg"/>
    <property type="match status" value="1"/>
</dbReference>
<dbReference type="GO" id="GO:0003700">
    <property type="term" value="F:DNA-binding transcription factor activity"/>
    <property type="evidence" value="ECO:0007669"/>
    <property type="project" value="InterPro"/>
</dbReference>
<dbReference type="InterPro" id="IPR011991">
    <property type="entry name" value="ArsR-like_HTH"/>
</dbReference>
<dbReference type="SUPFAM" id="SSF46785">
    <property type="entry name" value="Winged helix' DNA-binding domain"/>
    <property type="match status" value="1"/>
</dbReference>
<dbReference type="PANTHER" id="PTHR33154:SF18">
    <property type="entry name" value="ARSENICAL RESISTANCE OPERON REPRESSOR"/>
    <property type="match status" value="1"/>
</dbReference>